<sequence>MASHAAPQKKLCKSCDEEKPAADFSKNPITSDGLHTYCRDCKSVADRAAKTRKRHPSQSAGQETALEPGRTAGQPLTASAQIMHPAPEVPGMMHVSLPPGTVMGIPVQVAGQTSPLRAPPDALHTGLTPSSIADLAPGDLMPTGNHPVGGMTAAEAGASSALGVPFQPVAPRGPPSGGLMGGLQQLARQEAANAAANLGLDPGFTAAMTSAQEQEMLQAEEGARLHRFGRRRNVANNVVQTATSKVCFQCQQELPAAQFRLDRTQEDGLRPKCKACAPVKPPQDRKRRETDAAAPVTHKVCRNCNEEKPAAAFPHKRNSVDHLDYHCKACHIAATAERVARRGLVNEPAVTSKVCTRCEQELPAASFHKDRNKSDGLRGRCKPCESLNQTARRITRAPVLEPTVPSKVCRRCGEQKAAADFCRKKQRSDGLDSYCKDCNCKATAARTARKAPTVMPTVEHKVCVRCHQDKPAAEFPVRPSATDGLYSYCRICRTESANSSRLRVRERQAQLGSEDSDQGEAPMDVQEAEATAPQTLQALASPEESSALLHPS</sequence>
<evidence type="ECO:0000313" key="2">
    <source>
        <dbReference type="EMBL" id="KAK9851333.1"/>
    </source>
</evidence>
<dbReference type="Proteomes" id="UP001485043">
    <property type="component" value="Unassembled WGS sequence"/>
</dbReference>
<evidence type="ECO:0000256" key="1">
    <source>
        <dbReference type="SAM" id="MobiDB-lite"/>
    </source>
</evidence>
<comment type="caution">
    <text evidence="2">The sequence shown here is derived from an EMBL/GenBank/DDBJ whole genome shotgun (WGS) entry which is preliminary data.</text>
</comment>
<protein>
    <recommendedName>
        <fullName evidence="4">Stc1 domain-containing protein</fullName>
    </recommendedName>
</protein>
<feature type="region of interest" description="Disordered" evidence="1">
    <location>
        <begin position="503"/>
        <end position="552"/>
    </location>
</feature>
<reference evidence="2 3" key="1">
    <citation type="journal article" date="2024" name="Nat. Commun.">
        <title>Phylogenomics reveals the evolutionary origins of lichenization in chlorophyte algae.</title>
        <authorList>
            <person name="Puginier C."/>
            <person name="Libourel C."/>
            <person name="Otte J."/>
            <person name="Skaloud P."/>
            <person name="Haon M."/>
            <person name="Grisel S."/>
            <person name="Petersen M."/>
            <person name="Berrin J.G."/>
            <person name="Delaux P.M."/>
            <person name="Dal Grande F."/>
            <person name="Keller J."/>
        </authorList>
    </citation>
    <scope>NUCLEOTIDE SEQUENCE [LARGE SCALE GENOMIC DNA]</scope>
    <source>
        <strain evidence="2 3">SAG 2523</strain>
    </source>
</reference>
<evidence type="ECO:0008006" key="4">
    <source>
        <dbReference type="Google" id="ProtNLM"/>
    </source>
</evidence>
<name>A0AAW1SP33_9CHLO</name>
<evidence type="ECO:0000313" key="3">
    <source>
        <dbReference type="Proteomes" id="UP001485043"/>
    </source>
</evidence>
<feature type="region of interest" description="Disordered" evidence="1">
    <location>
        <begin position="1"/>
        <end position="33"/>
    </location>
</feature>
<accession>A0AAW1SP33</accession>
<feature type="region of interest" description="Disordered" evidence="1">
    <location>
        <begin position="46"/>
        <end position="72"/>
    </location>
</feature>
<proteinExistence type="predicted"/>
<keyword evidence="3" id="KW-1185">Reference proteome</keyword>
<dbReference type="EMBL" id="JALJOV010001249">
    <property type="protein sequence ID" value="KAK9851333.1"/>
    <property type="molecule type" value="Genomic_DNA"/>
</dbReference>
<organism evidence="2 3">
    <name type="scientific">Apatococcus fuscideae</name>
    <dbReference type="NCBI Taxonomy" id="2026836"/>
    <lineage>
        <taxon>Eukaryota</taxon>
        <taxon>Viridiplantae</taxon>
        <taxon>Chlorophyta</taxon>
        <taxon>core chlorophytes</taxon>
        <taxon>Trebouxiophyceae</taxon>
        <taxon>Chlorellales</taxon>
        <taxon>Chlorellaceae</taxon>
        <taxon>Apatococcus</taxon>
    </lineage>
</organism>
<dbReference type="SUPFAM" id="SSF48695">
    <property type="entry name" value="Multiheme cytochromes"/>
    <property type="match status" value="1"/>
</dbReference>
<dbReference type="AlphaFoldDB" id="A0AAW1SP33"/>
<dbReference type="InterPro" id="IPR036280">
    <property type="entry name" value="Multihaem_cyt_sf"/>
</dbReference>
<gene>
    <name evidence="2" type="ORF">WJX84_005631</name>
</gene>